<evidence type="ECO:0000313" key="2">
    <source>
        <dbReference type="EMBL" id="TFK02949.1"/>
    </source>
</evidence>
<gene>
    <name evidence="2" type="ORF">DR999_PMT14677</name>
</gene>
<accession>A0A4D9DZ81</accession>
<dbReference type="Proteomes" id="UP000297703">
    <property type="component" value="Unassembled WGS sequence"/>
</dbReference>
<keyword evidence="3" id="KW-1185">Reference proteome</keyword>
<sequence length="84" mass="8995">MGWSLFGAASNGLCPQASTMGREATGGECNRFPGQRLEQEAWERLAVPLPVSPGGQAAVEAQDCPGKRDPGGSRQPRELRRTEQ</sequence>
<proteinExistence type="predicted"/>
<protein>
    <submittedName>
        <fullName evidence="2">Uroporphyrinogen decarboxylase</fullName>
    </submittedName>
</protein>
<reference evidence="2 3" key="2">
    <citation type="submission" date="2019-04" db="EMBL/GenBank/DDBJ databases">
        <title>The genome sequence of big-headed turtle.</title>
        <authorList>
            <person name="Gong S."/>
        </authorList>
    </citation>
    <scope>NUCLEOTIDE SEQUENCE [LARGE SCALE GENOMIC DNA]</scope>
    <source>
        <strain evidence="2">DO16091913</strain>
        <tissue evidence="2">Muscle</tissue>
    </source>
</reference>
<evidence type="ECO:0000256" key="1">
    <source>
        <dbReference type="SAM" id="MobiDB-lite"/>
    </source>
</evidence>
<feature type="compositionally biased region" description="Basic and acidic residues" evidence="1">
    <location>
        <begin position="65"/>
        <end position="84"/>
    </location>
</feature>
<organism evidence="2 3">
    <name type="scientific">Platysternon megacephalum</name>
    <name type="common">big-headed turtle</name>
    <dbReference type="NCBI Taxonomy" id="55544"/>
    <lineage>
        <taxon>Eukaryota</taxon>
        <taxon>Metazoa</taxon>
        <taxon>Chordata</taxon>
        <taxon>Craniata</taxon>
        <taxon>Vertebrata</taxon>
        <taxon>Euteleostomi</taxon>
        <taxon>Archelosauria</taxon>
        <taxon>Testudinata</taxon>
        <taxon>Testudines</taxon>
        <taxon>Cryptodira</taxon>
        <taxon>Durocryptodira</taxon>
        <taxon>Testudinoidea</taxon>
        <taxon>Platysternidae</taxon>
        <taxon>Platysternon</taxon>
    </lineage>
</organism>
<evidence type="ECO:0000313" key="3">
    <source>
        <dbReference type="Proteomes" id="UP000297703"/>
    </source>
</evidence>
<feature type="region of interest" description="Disordered" evidence="1">
    <location>
        <begin position="50"/>
        <end position="84"/>
    </location>
</feature>
<comment type="caution">
    <text evidence="2">The sequence shown here is derived from an EMBL/GenBank/DDBJ whole genome shotgun (WGS) entry which is preliminary data.</text>
</comment>
<dbReference type="AlphaFoldDB" id="A0A4D9DZ81"/>
<reference evidence="2 3" key="1">
    <citation type="submission" date="2019-04" db="EMBL/GenBank/DDBJ databases">
        <title>Draft genome of the big-headed turtle Platysternon megacephalum.</title>
        <authorList>
            <person name="Gong S."/>
        </authorList>
    </citation>
    <scope>NUCLEOTIDE SEQUENCE [LARGE SCALE GENOMIC DNA]</scope>
    <source>
        <strain evidence="2">DO16091913</strain>
        <tissue evidence="2">Muscle</tissue>
    </source>
</reference>
<dbReference type="EMBL" id="QXTE01000170">
    <property type="protein sequence ID" value="TFK02949.1"/>
    <property type="molecule type" value="Genomic_DNA"/>
</dbReference>
<feature type="region of interest" description="Disordered" evidence="1">
    <location>
        <begin position="1"/>
        <end position="31"/>
    </location>
</feature>
<name>A0A4D9DZ81_9SAUR</name>